<dbReference type="OrthoDB" id="1522895at2"/>
<name>A0A318TAE6_9HYPH</name>
<dbReference type="InterPro" id="IPR017739">
    <property type="entry name" value="T6SS-assoc_VCA0119"/>
</dbReference>
<dbReference type="PANTHER" id="PTHR37024">
    <property type="entry name" value="TYPE VI SECRETION SYSTEM DUF2094 AND IMPA-RELATED DOMAIN PROTEIN"/>
    <property type="match status" value="1"/>
</dbReference>
<feature type="domain" description="ImpA N-terminal" evidence="2">
    <location>
        <begin position="31"/>
        <end position="128"/>
    </location>
</feature>
<feature type="region of interest" description="Disordered" evidence="1">
    <location>
        <begin position="196"/>
        <end position="240"/>
    </location>
</feature>
<dbReference type="InterPro" id="IPR010657">
    <property type="entry name" value="ImpA_N"/>
</dbReference>
<dbReference type="RefSeq" id="WP_110754514.1">
    <property type="nucleotide sequence ID" value="NZ_QJTF01000032.1"/>
</dbReference>
<keyword evidence="4" id="KW-1185">Reference proteome</keyword>
<dbReference type="Pfam" id="PF06812">
    <property type="entry name" value="ImpA_N"/>
    <property type="match status" value="1"/>
</dbReference>
<protein>
    <submittedName>
        <fullName evidence="3">Type VI secretion system protein VasJ</fullName>
    </submittedName>
</protein>
<dbReference type="EMBL" id="QJTF01000032">
    <property type="protein sequence ID" value="PYE85288.1"/>
    <property type="molecule type" value="Genomic_DNA"/>
</dbReference>
<reference evidence="3 4" key="1">
    <citation type="submission" date="2018-06" db="EMBL/GenBank/DDBJ databases">
        <title>Genomic Encyclopedia of Type Strains, Phase III (KMG-III): the genomes of soil and plant-associated and newly described type strains.</title>
        <authorList>
            <person name="Whitman W."/>
        </authorList>
    </citation>
    <scope>NUCLEOTIDE SEQUENCE [LARGE SCALE GENOMIC DNA]</scope>
    <source>
        <strain evidence="3 4">ORS 1419</strain>
    </source>
</reference>
<dbReference type="Proteomes" id="UP000247454">
    <property type="component" value="Unassembled WGS sequence"/>
</dbReference>
<dbReference type="AlphaFoldDB" id="A0A318TAE6"/>
<sequence length="511" mass="55627">MMAGDENRPADYLTGLGWVDTHPWMIAVGADVPGAQPQGMQPDDWEEFQDIETEMMKRGTLAHGQIRWNWLAEQCELLTRERTKDLRLLAILLQCLPHSTVPARAPLAAALVARFMTLWGKSAFPAGRVRAREIGRIGDLLEGFISKAIAQDEHLEPNEIAATASAIECCSAIFAETAPDLGIRFAILPARLEAAAKEEAPPPKSQPAVAKHPDSSSSATATALRAPETPAPRPESLRLDTGNERALKQSLTVVADFLLGQDAGHPLSYRLRRYATWYGITSLPPIKSGSRTVLQPVSEDVAEGYRIAAERGQAGADIVQKLERSCHLQPFWLEGQMLAYRLARACGRVEAAEAIRSETQRFASSLPGLEPLCFTDGSPILTPDARQWLGNRADTDRRAGFHPDSGNGASDSAAMVGGDLQSVVRTAREKGKEGDFAAAMQLLDGARGSESSPRERAIWELVILECLSDWGMKSHAASQAARLKEAIAGKTVEEWEPELLKRIGRINHGTQ</sequence>
<dbReference type="Pfam" id="PF16989">
    <property type="entry name" value="T6SS_VasJ"/>
    <property type="match status" value="1"/>
</dbReference>
<organism evidence="3 4">
    <name type="scientific">Phyllobacterium leguminum</name>
    <dbReference type="NCBI Taxonomy" id="314237"/>
    <lineage>
        <taxon>Bacteria</taxon>
        <taxon>Pseudomonadati</taxon>
        <taxon>Pseudomonadota</taxon>
        <taxon>Alphaproteobacteria</taxon>
        <taxon>Hyphomicrobiales</taxon>
        <taxon>Phyllobacteriaceae</taxon>
        <taxon>Phyllobacterium</taxon>
    </lineage>
</organism>
<accession>A0A318TAE6</accession>
<comment type="caution">
    <text evidence="3">The sequence shown here is derived from an EMBL/GenBank/DDBJ whole genome shotgun (WGS) entry which is preliminary data.</text>
</comment>
<evidence type="ECO:0000256" key="1">
    <source>
        <dbReference type="SAM" id="MobiDB-lite"/>
    </source>
</evidence>
<evidence type="ECO:0000313" key="3">
    <source>
        <dbReference type="EMBL" id="PYE85288.1"/>
    </source>
</evidence>
<evidence type="ECO:0000313" key="4">
    <source>
        <dbReference type="Proteomes" id="UP000247454"/>
    </source>
</evidence>
<dbReference type="NCBIfam" id="TIGR03362">
    <property type="entry name" value="VI_chp_7"/>
    <property type="match status" value="1"/>
</dbReference>
<gene>
    <name evidence="3" type="ORF">C7477_13210</name>
</gene>
<dbReference type="PANTHER" id="PTHR37024:SF3">
    <property type="entry name" value="TYPE VI SECRETION SYSTEM PROTEIN TSSA"/>
    <property type="match status" value="1"/>
</dbReference>
<proteinExistence type="predicted"/>
<evidence type="ECO:0000259" key="2">
    <source>
        <dbReference type="Pfam" id="PF06812"/>
    </source>
</evidence>